<reference evidence="2 3" key="1">
    <citation type="submission" date="2021-05" db="EMBL/GenBank/DDBJ databases">
        <title>Novel Bacillus species.</title>
        <authorList>
            <person name="Liu G."/>
        </authorList>
    </citation>
    <scope>NUCLEOTIDE SEQUENCE [LARGE SCALE GENOMIC DNA]</scope>
    <source>
        <strain evidence="2 3">FJAT-49732</strain>
    </source>
</reference>
<organism evidence="2 3">
    <name type="scientific">Lederbergia citrisecunda</name>
    <dbReference type="NCBI Taxonomy" id="2833583"/>
    <lineage>
        <taxon>Bacteria</taxon>
        <taxon>Bacillati</taxon>
        <taxon>Bacillota</taxon>
        <taxon>Bacilli</taxon>
        <taxon>Bacillales</taxon>
        <taxon>Bacillaceae</taxon>
        <taxon>Lederbergia</taxon>
    </lineage>
</organism>
<keyword evidence="3" id="KW-1185">Reference proteome</keyword>
<sequence>MTSSATVLHDGILYHKLTKELYINHKKDGWTDRRIMGRYGMNNVSLSKWKKENLTKDEITNLSLRKGPAAEVKKEKREFKQAPIQTFDKELKQAIAELKELKKENEDLTSRLTLAKVEDNSELENLKSACSDLENETITLQRQIIEKDYEITNKDYALQSLNIKMQNYQKENAALKELVRLWI</sequence>
<comment type="caution">
    <text evidence="2">The sequence shown here is derived from an EMBL/GenBank/DDBJ whole genome shotgun (WGS) entry which is preliminary data.</text>
</comment>
<feature type="coiled-coil region" evidence="1">
    <location>
        <begin position="84"/>
        <end position="178"/>
    </location>
</feature>
<accession>A0A942TP41</accession>
<keyword evidence="1" id="KW-0175">Coiled coil</keyword>
<dbReference type="AlphaFoldDB" id="A0A942TP41"/>
<dbReference type="Proteomes" id="UP000682713">
    <property type="component" value="Unassembled WGS sequence"/>
</dbReference>
<name>A0A942TP41_9BACI</name>
<evidence type="ECO:0000313" key="3">
    <source>
        <dbReference type="Proteomes" id="UP000682713"/>
    </source>
</evidence>
<proteinExistence type="predicted"/>
<evidence type="ECO:0000313" key="2">
    <source>
        <dbReference type="EMBL" id="MBS4200296.1"/>
    </source>
</evidence>
<gene>
    <name evidence="2" type="ORF">KHA93_11705</name>
</gene>
<protein>
    <submittedName>
        <fullName evidence="2">Uncharacterized protein</fullName>
    </submittedName>
</protein>
<dbReference type="EMBL" id="JAGYPJ010000001">
    <property type="protein sequence ID" value="MBS4200296.1"/>
    <property type="molecule type" value="Genomic_DNA"/>
</dbReference>
<evidence type="ECO:0000256" key="1">
    <source>
        <dbReference type="SAM" id="Coils"/>
    </source>
</evidence>
<dbReference type="RefSeq" id="WP_213110890.1">
    <property type="nucleotide sequence ID" value="NZ_JAGYPJ010000001.1"/>
</dbReference>